<dbReference type="InterPro" id="IPR002197">
    <property type="entry name" value="HTH_Fis"/>
</dbReference>
<sequence length="448" mass="50514">MAELLIIEDKTSFAEVLKSSLEDAGITCLIARNGREALNIFKREKFEVCLLDLRLPDIDGLDLLRELKSIDDDVQFVIMTAFGTIERAVEAMKLGASDFLTKPFDIEMLIGILKKVLEQKKRYYENLLLKDLAGAFLGIPEIIGKSPKIKDSIELLKKVAPTDTTVLLLGESGTGKELFARACHILSPRKDNPFVPINCAAIPSELLENELFGSEKGAFTGATVRKIGKFELANRGTIFLDEVGDLDLNLQAKILRVLQERTFERLGGTSSIKVDVRIIAASNKDLNLLVKQKVFRDDLFYRLSVFPITIPPLRERKEDIPLLVEHFIRKLKSSKKISESALEKLMNYDWPGNIRELENTIERANILADEIILPEHILLPKKGIADFPLKEMDLKTAGRLGRDMAEAELIKETLIKTNNNKSETARILRVSYKTLLNRITRYRGKGLL</sequence>
<dbReference type="SUPFAM" id="SSF46689">
    <property type="entry name" value="Homeodomain-like"/>
    <property type="match status" value="1"/>
</dbReference>
<name>A0A7C4TBI9_UNCW3</name>
<dbReference type="InterPro" id="IPR002078">
    <property type="entry name" value="Sigma_54_int"/>
</dbReference>
<dbReference type="InterPro" id="IPR011006">
    <property type="entry name" value="CheY-like_superfamily"/>
</dbReference>
<dbReference type="EMBL" id="DTGZ01000092">
    <property type="protein sequence ID" value="HGV97608.1"/>
    <property type="molecule type" value="Genomic_DNA"/>
</dbReference>
<protein>
    <submittedName>
        <fullName evidence="8">Sigma-54-dependent Fis family transcriptional regulator</fullName>
    </submittedName>
</protein>
<dbReference type="SMART" id="SM00382">
    <property type="entry name" value="AAA"/>
    <property type="match status" value="1"/>
</dbReference>
<dbReference type="Gene3D" id="3.40.50.300">
    <property type="entry name" value="P-loop containing nucleotide triphosphate hydrolases"/>
    <property type="match status" value="1"/>
</dbReference>
<dbReference type="PROSITE" id="PS50110">
    <property type="entry name" value="RESPONSE_REGULATORY"/>
    <property type="match status" value="1"/>
</dbReference>
<dbReference type="Gene3D" id="1.10.10.60">
    <property type="entry name" value="Homeodomain-like"/>
    <property type="match status" value="1"/>
</dbReference>
<dbReference type="AlphaFoldDB" id="A0A7C4TBI9"/>
<keyword evidence="1" id="KW-0547">Nucleotide-binding</keyword>
<keyword evidence="5" id="KW-0597">Phosphoprotein</keyword>
<dbReference type="Pfam" id="PF00072">
    <property type="entry name" value="Response_reg"/>
    <property type="match status" value="1"/>
</dbReference>
<evidence type="ECO:0000256" key="4">
    <source>
        <dbReference type="ARBA" id="ARBA00023163"/>
    </source>
</evidence>
<dbReference type="GO" id="GO:0000160">
    <property type="term" value="P:phosphorelay signal transduction system"/>
    <property type="evidence" value="ECO:0007669"/>
    <property type="project" value="InterPro"/>
</dbReference>
<dbReference type="InterPro" id="IPR027417">
    <property type="entry name" value="P-loop_NTPase"/>
</dbReference>
<dbReference type="GO" id="GO:0005524">
    <property type="term" value="F:ATP binding"/>
    <property type="evidence" value="ECO:0007669"/>
    <property type="project" value="UniProtKB-KW"/>
</dbReference>
<keyword evidence="2" id="KW-0067">ATP-binding</keyword>
<evidence type="ECO:0000313" key="8">
    <source>
        <dbReference type="EMBL" id="HGV97608.1"/>
    </source>
</evidence>
<evidence type="ECO:0000259" key="6">
    <source>
        <dbReference type="PROSITE" id="PS50045"/>
    </source>
</evidence>
<dbReference type="PROSITE" id="PS50045">
    <property type="entry name" value="SIGMA54_INTERACT_4"/>
    <property type="match status" value="1"/>
</dbReference>
<dbReference type="FunFam" id="3.40.50.300:FF:000006">
    <property type="entry name" value="DNA-binding transcriptional regulator NtrC"/>
    <property type="match status" value="1"/>
</dbReference>
<evidence type="ECO:0000256" key="3">
    <source>
        <dbReference type="ARBA" id="ARBA00023015"/>
    </source>
</evidence>
<dbReference type="Pfam" id="PF00158">
    <property type="entry name" value="Sigma54_activat"/>
    <property type="match status" value="1"/>
</dbReference>
<dbReference type="Gene3D" id="1.10.8.60">
    <property type="match status" value="1"/>
</dbReference>
<evidence type="ECO:0000256" key="1">
    <source>
        <dbReference type="ARBA" id="ARBA00022741"/>
    </source>
</evidence>
<evidence type="ECO:0000259" key="7">
    <source>
        <dbReference type="PROSITE" id="PS50110"/>
    </source>
</evidence>
<gene>
    <name evidence="8" type="ORF">ENV60_04865</name>
</gene>
<evidence type="ECO:0000256" key="5">
    <source>
        <dbReference type="PROSITE-ProRule" id="PRU00169"/>
    </source>
</evidence>
<dbReference type="PROSITE" id="PS00688">
    <property type="entry name" value="SIGMA54_INTERACT_3"/>
    <property type="match status" value="1"/>
</dbReference>
<dbReference type="SMART" id="SM00448">
    <property type="entry name" value="REC"/>
    <property type="match status" value="1"/>
</dbReference>
<feature type="domain" description="Response regulatory" evidence="7">
    <location>
        <begin position="3"/>
        <end position="117"/>
    </location>
</feature>
<dbReference type="SUPFAM" id="SSF52540">
    <property type="entry name" value="P-loop containing nucleoside triphosphate hydrolases"/>
    <property type="match status" value="1"/>
</dbReference>
<evidence type="ECO:0000256" key="2">
    <source>
        <dbReference type="ARBA" id="ARBA00022840"/>
    </source>
</evidence>
<dbReference type="InterPro" id="IPR009057">
    <property type="entry name" value="Homeodomain-like_sf"/>
</dbReference>
<dbReference type="InterPro" id="IPR001789">
    <property type="entry name" value="Sig_transdc_resp-reg_receiver"/>
</dbReference>
<dbReference type="InterPro" id="IPR058031">
    <property type="entry name" value="AAA_lid_NorR"/>
</dbReference>
<feature type="domain" description="Sigma-54 factor interaction" evidence="6">
    <location>
        <begin position="142"/>
        <end position="366"/>
    </location>
</feature>
<keyword evidence="3" id="KW-0805">Transcription regulation</keyword>
<dbReference type="GO" id="GO:0006355">
    <property type="term" value="P:regulation of DNA-templated transcription"/>
    <property type="evidence" value="ECO:0007669"/>
    <property type="project" value="InterPro"/>
</dbReference>
<comment type="caution">
    <text evidence="8">The sequence shown here is derived from an EMBL/GenBank/DDBJ whole genome shotgun (WGS) entry which is preliminary data.</text>
</comment>
<dbReference type="Gene3D" id="3.40.50.2300">
    <property type="match status" value="1"/>
</dbReference>
<accession>A0A7C4TBI9</accession>
<dbReference type="GO" id="GO:0043565">
    <property type="term" value="F:sequence-specific DNA binding"/>
    <property type="evidence" value="ECO:0007669"/>
    <property type="project" value="InterPro"/>
</dbReference>
<feature type="modified residue" description="4-aspartylphosphate" evidence="5">
    <location>
        <position position="52"/>
    </location>
</feature>
<dbReference type="InterPro" id="IPR025662">
    <property type="entry name" value="Sigma_54_int_dom_ATP-bd_1"/>
</dbReference>
<organism evidence="8">
    <name type="scientific">candidate division WOR-3 bacterium</name>
    <dbReference type="NCBI Taxonomy" id="2052148"/>
    <lineage>
        <taxon>Bacteria</taxon>
        <taxon>Bacteria division WOR-3</taxon>
    </lineage>
</organism>
<dbReference type="SUPFAM" id="SSF52172">
    <property type="entry name" value="CheY-like"/>
    <property type="match status" value="1"/>
</dbReference>
<dbReference type="CDD" id="cd00009">
    <property type="entry name" value="AAA"/>
    <property type="match status" value="1"/>
</dbReference>
<dbReference type="Pfam" id="PF02954">
    <property type="entry name" value="HTH_8"/>
    <property type="match status" value="1"/>
</dbReference>
<dbReference type="Pfam" id="PF25601">
    <property type="entry name" value="AAA_lid_14"/>
    <property type="match status" value="1"/>
</dbReference>
<dbReference type="PANTHER" id="PTHR32071:SF57">
    <property type="entry name" value="C4-DICARBOXYLATE TRANSPORT TRANSCRIPTIONAL REGULATORY PROTEIN DCTD"/>
    <property type="match status" value="1"/>
</dbReference>
<dbReference type="InterPro" id="IPR025944">
    <property type="entry name" value="Sigma_54_int_dom_CS"/>
</dbReference>
<dbReference type="InterPro" id="IPR003593">
    <property type="entry name" value="AAA+_ATPase"/>
</dbReference>
<keyword evidence="4" id="KW-0804">Transcription</keyword>
<reference evidence="8" key="1">
    <citation type="journal article" date="2020" name="mSystems">
        <title>Genome- and Community-Level Interaction Insights into Carbon Utilization and Element Cycling Functions of Hydrothermarchaeota in Hydrothermal Sediment.</title>
        <authorList>
            <person name="Zhou Z."/>
            <person name="Liu Y."/>
            <person name="Xu W."/>
            <person name="Pan J."/>
            <person name="Luo Z.H."/>
            <person name="Li M."/>
        </authorList>
    </citation>
    <scope>NUCLEOTIDE SEQUENCE [LARGE SCALE GENOMIC DNA]</scope>
    <source>
        <strain evidence="8">SpSt-774</strain>
    </source>
</reference>
<proteinExistence type="predicted"/>
<dbReference type="PROSITE" id="PS00675">
    <property type="entry name" value="SIGMA54_INTERACT_1"/>
    <property type="match status" value="1"/>
</dbReference>
<dbReference type="PANTHER" id="PTHR32071">
    <property type="entry name" value="TRANSCRIPTIONAL REGULATORY PROTEIN"/>
    <property type="match status" value="1"/>
</dbReference>